<protein>
    <submittedName>
        <fullName evidence="2">Uncharacterized protein</fullName>
    </submittedName>
</protein>
<sequence length="129" mass="13872">MTKGGEMIKTADEKPAPKPEARLPPKRGAVKARIFKLLWEKLVSVCQCSSPTADLGEAGGGASISKSTSVVSPFPNNDHLNYCPPYRAVDVRSYDSSEAIHVGSATVLYAIFLFSRILTQESTNTLKTG</sequence>
<evidence type="ECO:0000313" key="2">
    <source>
        <dbReference type="EMBL" id="PKI32416.1"/>
    </source>
</evidence>
<name>A0A2I0HM96_PUNGR</name>
<proteinExistence type="predicted"/>
<accession>A0A2I0HM96</accession>
<feature type="region of interest" description="Disordered" evidence="1">
    <location>
        <begin position="1"/>
        <end position="27"/>
    </location>
</feature>
<dbReference type="AlphaFoldDB" id="A0A2I0HM96"/>
<keyword evidence="3" id="KW-1185">Reference proteome</keyword>
<evidence type="ECO:0000313" key="3">
    <source>
        <dbReference type="Proteomes" id="UP000233551"/>
    </source>
</evidence>
<gene>
    <name evidence="2" type="ORF">CRG98_047179</name>
</gene>
<dbReference type="EMBL" id="PGOL01007665">
    <property type="protein sequence ID" value="PKI32416.1"/>
    <property type="molecule type" value="Genomic_DNA"/>
</dbReference>
<reference evidence="2 3" key="1">
    <citation type="submission" date="2017-11" db="EMBL/GenBank/DDBJ databases">
        <title>De-novo sequencing of pomegranate (Punica granatum L.) genome.</title>
        <authorList>
            <person name="Akparov Z."/>
            <person name="Amiraslanov A."/>
            <person name="Hajiyeva S."/>
            <person name="Abbasov M."/>
            <person name="Kaur K."/>
            <person name="Hamwieh A."/>
            <person name="Solovyev V."/>
            <person name="Salamov A."/>
            <person name="Braich B."/>
            <person name="Kosarev P."/>
            <person name="Mahmoud A."/>
            <person name="Hajiyev E."/>
            <person name="Babayeva S."/>
            <person name="Izzatullayeva V."/>
            <person name="Mammadov A."/>
            <person name="Mammadov A."/>
            <person name="Sharifova S."/>
            <person name="Ojaghi J."/>
            <person name="Eynullazada K."/>
            <person name="Bayramov B."/>
            <person name="Abdulazimova A."/>
            <person name="Shahmuradov I."/>
        </authorList>
    </citation>
    <scope>NUCLEOTIDE SEQUENCE [LARGE SCALE GENOMIC DNA]</scope>
    <source>
        <strain evidence="3">cv. AG2017</strain>
        <tissue evidence="2">Leaf</tissue>
    </source>
</reference>
<evidence type="ECO:0000256" key="1">
    <source>
        <dbReference type="SAM" id="MobiDB-lite"/>
    </source>
</evidence>
<dbReference type="Proteomes" id="UP000233551">
    <property type="component" value="Unassembled WGS sequence"/>
</dbReference>
<feature type="compositionally biased region" description="Basic and acidic residues" evidence="1">
    <location>
        <begin position="9"/>
        <end position="23"/>
    </location>
</feature>
<organism evidence="2 3">
    <name type="scientific">Punica granatum</name>
    <name type="common">Pomegranate</name>
    <dbReference type="NCBI Taxonomy" id="22663"/>
    <lineage>
        <taxon>Eukaryota</taxon>
        <taxon>Viridiplantae</taxon>
        <taxon>Streptophyta</taxon>
        <taxon>Embryophyta</taxon>
        <taxon>Tracheophyta</taxon>
        <taxon>Spermatophyta</taxon>
        <taxon>Magnoliopsida</taxon>
        <taxon>eudicotyledons</taxon>
        <taxon>Gunneridae</taxon>
        <taxon>Pentapetalae</taxon>
        <taxon>rosids</taxon>
        <taxon>malvids</taxon>
        <taxon>Myrtales</taxon>
        <taxon>Lythraceae</taxon>
        <taxon>Punica</taxon>
    </lineage>
</organism>
<comment type="caution">
    <text evidence="2">The sequence shown here is derived from an EMBL/GenBank/DDBJ whole genome shotgun (WGS) entry which is preliminary data.</text>
</comment>